<dbReference type="Gene3D" id="3.40.190.10">
    <property type="entry name" value="Periplasmic binding protein-like II"/>
    <property type="match status" value="2"/>
</dbReference>
<evidence type="ECO:0000313" key="2">
    <source>
        <dbReference type="Proteomes" id="UP001195963"/>
    </source>
</evidence>
<proteinExistence type="predicted"/>
<dbReference type="RefSeq" id="WP_220110534.1">
    <property type="nucleotide sequence ID" value="NZ_JAHZST010000011.1"/>
</dbReference>
<name>A0ABS7E5Y1_9GAMM</name>
<dbReference type="SUPFAM" id="SSF53850">
    <property type="entry name" value="Periplasmic binding protein-like II"/>
    <property type="match status" value="1"/>
</dbReference>
<organism evidence="1 2">
    <name type="scientific">Shewanella nanhaiensis</name>
    <dbReference type="NCBI Taxonomy" id="2864872"/>
    <lineage>
        <taxon>Bacteria</taxon>
        <taxon>Pseudomonadati</taxon>
        <taxon>Pseudomonadota</taxon>
        <taxon>Gammaproteobacteria</taxon>
        <taxon>Alteromonadales</taxon>
        <taxon>Shewanellaceae</taxon>
        <taxon>Shewanella</taxon>
    </lineage>
</organism>
<evidence type="ECO:0000313" key="1">
    <source>
        <dbReference type="EMBL" id="MBW8185084.1"/>
    </source>
</evidence>
<keyword evidence="2" id="KW-1185">Reference proteome</keyword>
<protein>
    <submittedName>
        <fullName evidence="1">Transporter substrate-binding domain-containing protein</fullName>
    </submittedName>
</protein>
<reference evidence="1 2" key="1">
    <citation type="submission" date="2021-07" db="EMBL/GenBank/DDBJ databases">
        <title>Shewanella sp. nov, isolated from SCS.</title>
        <authorList>
            <person name="Cao W.R."/>
        </authorList>
    </citation>
    <scope>NUCLEOTIDE SEQUENCE [LARGE SCALE GENOMIC DNA]</scope>
    <source>
        <strain evidence="1 2">NR704-98</strain>
    </source>
</reference>
<dbReference type="Proteomes" id="UP001195963">
    <property type="component" value="Unassembled WGS sequence"/>
</dbReference>
<accession>A0ABS7E5Y1</accession>
<dbReference type="EMBL" id="JAHZST010000011">
    <property type="protein sequence ID" value="MBW8185084.1"/>
    <property type="molecule type" value="Genomic_DNA"/>
</dbReference>
<gene>
    <name evidence="1" type="ORF">K0625_15595</name>
</gene>
<comment type="caution">
    <text evidence="1">The sequence shown here is derived from an EMBL/GenBank/DDBJ whole genome shotgun (WGS) entry which is preliminary data.</text>
</comment>
<sequence length="295" mass="34053">MRIVLGLAVLLYAHLTWSAEALLIQSPQSEDDASYHYYVDLISEVLKETQDEYGVAKLVETGSSYTQNRGLNALESDQLTIFWAGTDPKREKRYHVIRIPLMAGLLGMRVPVVHRSQYQKFLALESAEQLKQFTACQGTHWPDSYVLEQNGYRVERVTKFESMYSMLRQGRCDYFPRGIGEVHAELEHSMNQDMVALDNLLLTYPMPMYVFLNKRNKPLAKRLEQGLNAMVKRGEIFEFVRQHPATRGVFPLGQYHQAKLVRLTNPLLLDSTELDNPLFWFQLSPYSDNVLLESE</sequence>